<keyword evidence="1" id="KW-0001">2Fe-2S</keyword>
<dbReference type="OrthoDB" id="9795032at2"/>
<accession>A0A418XVG5</accession>
<dbReference type="Proteomes" id="UP000283734">
    <property type="component" value="Unassembled WGS sequence"/>
</dbReference>
<dbReference type="GO" id="GO:0005737">
    <property type="term" value="C:cytoplasm"/>
    <property type="evidence" value="ECO:0007669"/>
    <property type="project" value="UniProtKB-ARBA"/>
</dbReference>
<proteinExistence type="predicted"/>
<evidence type="ECO:0000313" key="7">
    <source>
        <dbReference type="Proteomes" id="UP000283734"/>
    </source>
</evidence>
<evidence type="ECO:0000256" key="4">
    <source>
        <dbReference type="ARBA" id="ARBA00023014"/>
    </source>
</evidence>
<keyword evidence="2" id="KW-0479">Metal-binding</keyword>
<name>A0A418XVG5_9GAMM</name>
<keyword evidence="7" id="KW-1185">Reference proteome</keyword>
<feature type="domain" description="Iron-binding zinc finger CDGSH type" evidence="5">
    <location>
        <begin position="9"/>
        <end position="46"/>
    </location>
</feature>
<dbReference type="AlphaFoldDB" id="A0A418XVG5"/>
<dbReference type="Gene3D" id="3.40.5.90">
    <property type="entry name" value="CDGSH iron-sulfur domain, mitoNEET-type"/>
    <property type="match status" value="2"/>
</dbReference>
<gene>
    <name evidence="6" type="ORF">D4A39_12915</name>
</gene>
<keyword evidence="3" id="KW-0408">Iron</keyword>
<evidence type="ECO:0000256" key="2">
    <source>
        <dbReference type="ARBA" id="ARBA00022723"/>
    </source>
</evidence>
<organism evidence="6 7">
    <name type="scientific">Alcanivorax profundi</name>
    <dbReference type="NCBI Taxonomy" id="2338368"/>
    <lineage>
        <taxon>Bacteria</taxon>
        <taxon>Pseudomonadati</taxon>
        <taxon>Pseudomonadota</taxon>
        <taxon>Gammaproteobacteria</taxon>
        <taxon>Oceanospirillales</taxon>
        <taxon>Alcanivoracaceae</taxon>
        <taxon>Alcanivorax</taxon>
    </lineage>
</organism>
<dbReference type="InterPro" id="IPR018967">
    <property type="entry name" value="FeS-contain_CDGSH-typ"/>
</dbReference>
<reference evidence="6 7" key="1">
    <citation type="submission" date="2018-09" db="EMBL/GenBank/DDBJ databases">
        <title>Alcanivorax profundi sp. nov., isolated from 1000 m-depth seawater of the Mariana Trench.</title>
        <authorList>
            <person name="Liu J."/>
        </authorList>
    </citation>
    <scope>NUCLEOTIDE SEQUENCE [LARGE SCALE GENOMIC DNA]</scope>
    <source>
        <strain evidence="6 7">MTEO17</strain>
    </source>
</reference>
<evidence type="ECO:0000313" key="6">
    <source>
        <dbReference type="EMBL" id="RJG16724.1"/>
    </source>
</evidence>
<dbReference type="GO" id="GO:0051537">
    <property type="term" value="F:2 iron, 2 sulfur cluster binding"/>
    <property type="evidence" value="ECO:0007669"/>
    <property type="project" value="UniProtKB-KW"/>
</dbReference>
<protein>
    <submittedName>
        <fullName evidence="6">CDGSH iron-sulfur domain-containing protein</fullName>
    </submittedName>
</protein>
<dbReference type="InterPro" id="IPR042216">
    <property type="entry name" value="MitoNEET_CISD"/>
</dbReference>
<dbReference type="Pfam" id="PF09360">
    <property type="entry name" value="zf-CDGSH"/>
    <property type="match status" value="1"/>
</dbReference>
<dbReference type="InterPro" id="IPR052950">
    <property type="entry name" value="CISD"/>
</dbReference>
<keyword evidence="4" id="KW-0411">Iron-sulfur</keyword>
<evidence type="ECO:0000256" key="1">
    <source>
        <dbReference type="ARBA" id="ARBA00022714"/>
    </source>
</evidence>
<dbReference type="GO" id="GO:0046872">
    <property type="term" value="F:metal ion binding"/>
    <property type="evidence" value="ECO:0007669"/>
    <property type="project" value="UniProtKB-KW"/>
</dbReference>
<evidence type="ECO:0000256" key="3">
    <source>
        <dbReference type="ARBA" id="ARBA00023004"/>
    </source>
</evidence>
<sequence>MKKAVIAARLPFPMEVKKGETVQWCACGLSQSQPWCDGSHRGTDFVPVTFTARRDQIVFFCGCKHSKRGEICDGSHARLERS</sequence>
<dbReference type="PANTHER" id="PTHR46491:SF3">
    <property type="entry name" value="CDGSH IRON-SULFUR DOMAIN-CONTAINING PROTEIN 3, MITOCHONDRIAL"/>
    <property type="match status" value="1"/>
</dbReference>
<dbReference type="SMART" id="SM00704">
    <property type="entry name" value="ZnF_CDGSH"/>
    <property type="match status" value="2"/>
</dbReference>
<comment type="caution">
    <text evidence="6">The sequence shown here is derived from an EMBL/GenBank/DDBJ whole genome shotgun (WGS) entry which is preliminary data.</text>
</comment>
<dbReference type="PANTHER" id="PTHR46491">
    <property type="entry name" value="CDGSH IRON SULFUR DOMAIN PROTEIN HOMOLOG"/>
    <property type="match status" value="1"/>
</dbReference>
<dbReference type="RefSeq" id="WP_119918294.1">
    <property type="nucleotide sequence ID" value="NZ_QYYA01000004.1"/>
</dbReference>
<evidence type="ECO:0000259" key="5">
    <source>
        <dbReference type="SMART" id="SM00704"/>
    </source>
</evidence>
<feature type="domain" description="Iron-binding zinc finger CDGSH type" evidence="5">
    <location>
        <begin position="47"/>
        <end position="82"/>
    </location>
</feature>
<dbReference type="EMBL" id="QYYA01000004">
    <property type="protein sequence ID" value="RJG16724.1"/>
    <property type="molecule type" value="Genomic_DNA"/>
</dbReference>